<dbReference type="InterPro" id="IPR036174">
    <property type="entry name" value="Znf_Sec23_Sec24_sf"/>
</dbReference>
<dbReference type="PANTHER" id="PTHR13803:SF39">
    <property type="entry name" value="SECRETORY 24AB, ISOFORM A"/>
    <property type="match status" value="1"/>
</dbReference>
<dbReference type="Gene3D" id="3.40.50.410">
    <property type="entry name" value="von Willebrand factor, type A domain"/>
    <property type="match status" value="1"/>
</dbReference>
<dbReference type="InterPro" id="IPR006896">
    <property type="entry name" value="Sec23/24_trunk_dom"/>
</dbReference>
<evidence type="ECO:0000313" key="8">
    <source>
        <dbReference type="EMBL" id="KAF6783592.1"/>
    </source>
</evidence>
<name>A0A8H6ILR7_9PEZI</name>
<keyword evidence="3" id="KW-0333">Golgi apparatus</keyword>
<dbReference type="InterPro" id="IPR050550">
    <property type="entry name" value="SEC23_SEC24_subfamily"/>
</dbReference>
<dbReference type="SUPFAM" id="SSF53300">
    <property type="entry name" value="vWA-like"/>
    <property type="match status" value="1"/>
</dbReference>
<dbReference type="Pfam" id="PF04811">
    <property type="entry name" value="Sec23_trunk"/>
    <property type="match status" value="1"/>
</dbReference>
<protein>
    <submittedName>
        <fullName evidence="8">Sec23/Sec24 trunk domain-containing protein</fullName>
    </submittedName>
</protein>
<dbReference type="AlphaFoldDB" id="A0A8H6ILR7"/>
<organism evidence="8 9">
    <name type="scientific">Colletotrichum sojae</name>
    <dbReference type="NCBI Taxonomy" id="2175907"/>
    <lineage>
        <taxon>Eukaryota</taxon>
        <taxon>Fungi</taxon>
        <taxon>Dikarya</taxon>
        <taxon>Ascomycota</taxon>
        <taxon>Pezizomycotina</taxon>
        <taxon>Sordariomycetes</taxon>
        <taxon>Hypocreomycetidae</taxon>
        <taxon>Glomerellales</taxon>
        <taxon>Glomerellaceae</taxon>
        <taxon>Colletotrichum</taxon>
        <taxon>Colletotrichum orchidearum species complex</taxon>
    </lineage>
</organism>
<comment type="similarity">
    <text evidence="2">Belongs to the SEC23/SEC24 family. SEC24 subfamily.</text>
</comment>
<evidence type="ECO:0000259" key="6">
    <source>
        <dbReference type="Pfam" id="PF04810"/>
    </source>
</evidence>
<dbReference type="GO" id="GO:0008270">
    <property type="term" value="F:zinc ion binding"/>
    <property type="evidence" value="ECO:0007669"/>
    <property type="project" value="InterPro"/>
</dbReference>
<sequence>MSQSTAAPAGGYGGYQAPDAGYPALGGVPPVAGVAGLDQQVAGMNLGGQPQQATPGQAARPMTLNQLYPTDLINQPFNVSELDLPPPPIILLPNTSVTPSPDANCSPKYVRSTLNAVPTTHSLLGKSRTYINPFVTFLDHGYRWRCNMCNLTNDVPQAFDWDAASQRSTDRWGRYELNYSVVEFVVPQEYMVRPPQPLVYLFLFDVSYAAVSTGLLATSARTILDSLDGIPNADRRTRLGFIAVDSSLHYFLVPKDGEENGETTMLVSNQNSDSAIGLRPEVLGRSQPFYRFRPDPGPGDDGYAFDRGEMALFVDDDETTTTKIDEKQHKPRNSEPGTLQL</sequence>
<dbReference type="InterPro" id="IPR036465">
    <property type="entry name" value="vWFA_dom_sf"/>
</dbReference>
<dbReference type="Pfam" id="PF04810">
    <property type="entry name" value="zf-Sec23_Sec24"/>
    <property type="match status" value="1"/>
</dbReference>
<reference evidence="8 9" key="1">
    <citation type="journal article" date="2020" name="Phytopathology">
        <title>Genome Sequence Resources of Colletotrichum truncatum, C. plurivorum, C. musicola, and C. sojae: Four Species Pathogenic to Soybean (Glycine max).</title>
        <authorList>
            <person name="Rogerio F."/>
            <person name="Boufleur T.R."/>
            <person name="Ciampi-Guillardi M."/>
            <person name="Sukno S.A."/>
            <person name="Thon M.R."/>
            <person name="Massola Junior N.S."/>
            <person name="Baroncelli R."/>
        </authorList>
    </citation>
    <scope>NUCLEOTIDE SEQUENCE [LARGE SCALE GENOMIC DNA]</scope>
    <source>
        <strain evidence="8 9">LFN0009</strain>
    </source>
</reference>
<dbReference type="SUPFAM" id="SSF81995">
    <property type="entry name" value="beta-sandwich domain of Sec23/24"/>
    <property type="match status" value="1"/>
</dbReference>
<dbReference type="GO" id="GO:0000149">
    <property type="term" value="F:SNARE binding"/>
    <property type="evidence" value="ECO:0007669"/>
    <property type="project" value="TreeGrafter"/>
</dbReference>
<feature type="domain" description="Zinc finger Sec23/Sec24-type" evidence="6">
    <location>
        <begin position="127"/>
        <end position="158"/>
    </location>
</feature>
<evidence type="ECO:0000256" key="5">
    <source>
        <dbReference type="SAM" id="MobiDB-lite"/>
    </source>
</evidence>
<dbReference type="GO" id="GO:0090110">
    <property type="term" value="P:COPII-coated vesicle cargo loading"/>
    <property type="evidence" value="ECO:0007669"/>
    <property type="project" value="TreeGrafter"/>
</dbReference>
<comment type="caution">
    <text evidence="8">The sequence shown here is derived from an EMBL/GenBank/DDBJ whole genome shotgun (WGS) entry which is preliminary data.</text>
</comment>
<comment type="subcellular location">
    <subcellularLocation>
        <location evidence="1">Golgi apparatus membrane</location>
    </subcellularLocation>
</comment>
<feature type="region of interest" description="Disordered" evidence="5">
    <location>
        <begin position="315"/>
        <end position="341"/>
    </location>
</feature>
<evidence type="ECO:0000259" key="7">
    <source>
        <dbReference type="Pfam" id="PF04811"/>
    </source>
</evidence>
<dbReference type="InterPro" id="IPR006895">
    <property type="entry name" value="Znf_Sec23_Sec24"/>
</dbReference>
<evidence type="ECO:0000313" key="9">
    <source>
        <dbReference type="Proteomes" id="UP000652219"/>
    </source>
</evidence>
<dbReference type="GO" id="GO:0070971">
    <property type="term" value="C:endoplasmic reticulum exit site"/>
    <property type="evidence" value="ECO:0007669"/>
    <property type="project" value="TreeGrafter"/>
</dbReference>
<dbReference type="SUPFAM" id="SSF82919">
    <property type="entry name" value="Zn-finger domain of Sec23/24"/>
    <property type="match status" value="1"/>
</dbReference>
<evidence type="ECO:0000256" key="4">
    <source>
        <dbReference type="ARBA" id="ARBA00025471"/>
    </source>
</evidence>
<keyword evidence="9" id="KW-1185">Reference proteome</keyword>
<feature type="domain" description="Sec23/Sec24 trunk" evidence="7">
    <location>
        <begin position="195"/>
        <end position="262"/>
    </location>
</feature>
<dbReference type="GO" id="GO:0000139">
    <property type="term" value="C:Golgi membrane"/>
    <property type="evidence" value="ECO:0007669"/>
    <property type="project" value="UniProtKB-SubCell"/>
</dbReference>
<dbReference type="GO" id="GO:0030127">
    <property type="term" value="C:COPII vesicle coat"/>
    <property type="evidence" value="ECO:0007669"/>
    <property type="project" value="InterPro"/>
</dbReference>
<dbReference type="Proteomes" id="UP000652219">
    <property type="component" value="Unassembled WGS sequence"/>
</dbReference>
<dbReference type="Gene3D" id="2.30.30.380">
    <property type="entry name" value="Zn-finger domain of Sec23/24"/>
    <property type="match status" value="1"/>
</dbReference>
<proteinExistence type="inferred from homology"/>
<dbReference type="PANTHER" id="PTHR13803">
    <property type="entry name" value="SEC24-RELATED PROTEIN"/>
    <property type="match status" value="1"/>
</dbReference>
<gene>
    <name evidence="8" type="ORF">CSOJ01_15883</name>
</gene>
<comment type="function">
    <text evidence="4">Component of the coat protein complex II (COPII) which promotes the formation of transport vesicles from the endoplasmic reticulum (ER). The coat has two main functions, the physical deformation of the endoplasmic reticulum membrane into vesicles and the selection of cargo molecules.</text>
</comment>
<evidence type="ECO:0000256" key="2">
    <source>
        <dbReference type="ARBA" id="ARBA00008334"/>
    </source>
</evidence>
<dbReference type="GO" id="GO:0006886">
    <property type="term" value="P:intracellular protein transport"/>
    <property type="evidence" value="ECO:0007669"/>
    <property type="project" value="InterPro"/>
</dbReference>
<dbReference type="EMBL" id="WIGN01000809">
    <property type="protein sequence ID" value="KAF6783592.1"/>
    <property type="molecule type" value="Genomic_DNA"/>
</dbReference>
<evidence type="ECO:0000256" key="3">
    <source>
        <dbReference type="ARBA" id="ARBA00023034"/>
    </source>
</evidence>
<accession>A0A8H6ILR7</accession>
<evidence type="ECO:0000256" key="1">
    <source>
        <dbReference type="ARBA" id="ARBA00004394"/>
    </source>
</evidence>